<dbReference type="SUPFAM" id="SSF50960">
    <property type="entry name" value="TolB, C-terminal domain"/>
    <property type="match status" value="1"/>
</dbReference>
<name>A0A0A6NXU0_9GAMM</name>
<dbReference type="EMBL" id="LUTY01002493">
    <property type="protein sequence ID" value="OAD20286.1"/>
    <property type="molecule type" value="Genomic_DNA"/>
</dbReference>
<dbReference type="InterPro" id="IPR001680">
    <property type="entry name" value="WD40_rpt"/>
</dbReference>
<protein>
    <submittedName>
        <fullName evidence="5">WD repeat-containing protein</fullName>
    </submittedName>
</protein>
<accession>A0A0A6NXU0</accession>
<dbReference type="SUPFAM" id="SSF50998">
    <property type="entry name" value="Quinoprotein alcohol dehydrogenase-like"/>
    <property type="match status" value="1"/>
</dbReference>
<dbReference type="PRINTS" id="PR00320">
    <property type="entry name" value="GPROTEINBRPT"/>
</dbReference>
<feature type="repeat" description="WD" evidence="3">
    <location>
        <begin position="492"/>
        <end position="533"/>
    </location>
</feature>
<feature type="repeat" description="WD" evidence="3">
    <location>
        <begin position="210"/>
        <end position="251"/>
    </location>
</feature>
<feature type="repeat" description="WD" evidence="3">
    <location>
        <begin position="124"/>
        <end position="149"/>
    </location>
</feature>
<feature type="repeat" description="WD" evidence="3">
    <location>
        <begin position="298"/>
        <end position="340"/>
    </location>
</feature>
<proteinExistence type="predicted"/>
<keyword evidence="6" id="KW-1185">Reference proteome</keyword>
<keyword evidence="1 3" id="KW-0853">WD repeat</keyword>
<evidence type="ECO:0000256" key="3">
    <source>
        <dbReference type="PROSITE-ProRule" id="PRU00221"/>
    </source>
</evidence>
<dbReference type="PANTHER" id="PTHR19848">
    <property type="entry name" value="WD40 REPEAT PROTEIN"/>
    <property type="match status" value="1"/>
</dbReference>
<dbReference type="InterPro" id="IPR019775">
    <property type="entry name" value="WD40_repeat_CS"/>
</dbReference>
<dbReference type="Pfam" id="PF00400">
    <property type="entry name" value="WD40"/>
    <property type="match status" value="8"/>
</dbReference>
<dbReference type="SMART" id="SM00320">
    <property type="entry name" value="WD40"/>
    <property type="match status" value="9"/>
</dbReference>
<comment type="caution">
    <text evidence="5">The sequence shown here is derived from an EMBL/GenBank/DDBJ whole genome shotgun (WGS) entry which is preliminary data.</text>
</comment>
<evidence type="ECO:0000313" key="6">
    <source>
        <dbReference type="Proteomes" id="UP000076962"/>
    </source>
</evidence>
<feature type="chain" id="PRO_5002030196" evidence="4">
    <location>
        <begin position="19"/>
        <end position="625"/>
    </location>
</feature>
<dbReference type="PROSITE" id="PS50294">
    <property type="entry name" value="WD_REPEATS_REGION"/>
    <property type="match status" value="5"/>
</dbReference>
<feature type="repeat" description="WD" evidence="3">
    <location>
        <begin position="168"/>
        <end position="209"/>
    </location>
</feature>
<dbReference type="AlphaFoldDB" id="A0A0A6NXU0"/>
<dbReference type="PATRIC" id="fig|1003181.4.peg.5308"/>
<dbReference type="CDD" id="cd00200">
    <property type="entry name" value="WD40"/>
    <property type="match status" value="2"/>
</dbReference>
<sequence length="625" mass="68420">MPKILFILLTLCTLPTLAAEKPILQIDPGGHKAKINDIVFTPDGQSLVSASEDKLIRVWNLKTGRTERTLRGQIGEGSEGKIYAMALSPDGRWLAAGGWLPSDRTKYDAIQLYDFHTGKIVALLSGHTNVVSALAFSPDSRYLVSGSGDFKAKAILWDIKRKRRLHTLAGHTEAIYAVAFTPDSKRVVTGSFDHSLRLWQVPNGKHLATLKGHTDKVQAVAISPQDGTIASGSWDHTIRLWNGRTGRFIKTLANQGTQVGSLSFSPDGRYLLSGVAMQRGPFYCHVYSVPTGKELLTYKGHDNNVIATAISPDGRWAATGGGNDRGIQIWTLRDGKLKPKVSEAKQRLVGVGASTWAVGFSKDGKNLAWGKSTKSGWQVNDYGPLEYHITLPTPTRPLGTPKPLNQDNNYLRAQDQWRSWTLRTQQGGNYGLQAILQIRHNNRTQASIERGSTDGYDHRSYTFTPNGQTIISGGMNGVLTAYNRAGTKLGDYIGHTGDVWAVAVSADGRLLASASDDQTVRLWNLQSFEPLLTHFHGNDGEWVAWTPSGHYTASPNGDNLIGWQINRGVDKAADYVSAAKMGKQLERPDIVANTVRLLSVKQALAQVGLSDFNLEQLIDEALKNH</sequence>
<keyword evidence="4" id="KW-0732">Signal</keyword>
<evidence type="ECO:0000256" key="1">
    <source>
        <dbReference type="ARBA" id="ARBA00022574"/>
    </source>
</evidence>
<keyword evidence="2" id="KW-0677">Repeat</keyword>
<organism evidence="5 6">
    <name type="scientific">Candidatus Thiomargarita nelsonii</name>
    <dbReference type="NCBI Taxonomy" id="1003181"/>
    <lineage>
        <taxon>Bacteria</taxon>
        <taxon>Pseudomonadati</taxon>
        <taxon>Pseudomonadota</taxon>
        <taxon>Gammaproteobacteria</taxon>
        <taxon>Thiotrichales</taxon>
        <taxon>Thiotrichaceae</taxon>
        <taxon>Thiomargarita</taxon>
    </lineage>
</organism>
<dbReference type="InterPro" id="IPR011047">
    <property type="entry name" value="Quinoprotein_ADH-like_sf"/>
</dbReference>
<dbReference type="Proteomes" id="UP000076962">
    <property type="component" value="Unassembled WGS sequence"/>
</dbReference>
<reference evidence="5 6" key="1">
    <citation type="submission" date="2016-05" db="EMBL/GenBank/DDBJ databases">
        <title>Single-cell genome of chain-forming Candidatus Thiomargarita nelsonii and comparison to other large sulfur-oxidizing bacteria.</title>
        <authorList>
            <person name="Winkel M."/>
            <person name="Salman V."/>
            <person name="Woyke T."/>
            <person name="Schulz-Vogt H."/>
            <person name="Richter M."/>
            <person name="Flood B."/>
            <person name="Bailey J."/>
            <person name="Amann R."/>
            <person name="Mussmann M."/>
        </authorList>
    </citation>
    <scope>NUCLEOTIDE SEQUENCE [LARGE SCALE GENOMIC DNA]</scope>
    <source>
        <strain evidence="5 6">THI036</strain>
    </source>
</reference>
<dbReference type="PROSITE" id="PS00678">
    <property type="entry name" value="WD_REPEATS_1"/>
    <property type="match status" value="2"/>
</dbReference>
<dbReference type="InterPro" id="IPR020472">
    <property type="entry name" value="WD40_PAC1"/>
</dbReference>
<dbReference type="PANTHER" id="PTHR19848:SF8">
    <property type="entry name" value="F-BOX AND WD REPEAT DOMAIN CONTAINING 7"/>
    <property type="match status" value="1"/>
</dbReference>
<dbReference type="PROSITE" id="PS50082">
    <property type="entry name" value="WD_REPEATS_2"/>
    <property type="match status" value="6"/>
</dbReference>
<feature type="repeat" description="WD" evidence="3">
    <location>
        <begin position="28"/>
        <end position="69"/>
    </location>
</feature>
<dbReference type="Gene3D" id="2.130.10.10">
    <property type="entry name" value="YVTN repeat-like/Quinoprotein amine dehydrogenase"/>
    <property type="match status" value="4"/>
</dbReference>
<gene>
    <name evidence="5" type="ORF">THIOM_004030</name>
</gene>
<evidence type="ECO:0000313" key="5">
    <source>
        <dbReference type="EMBL" id="OAD20286.1"/>
    </source>
</evidence>
<evidence type="ECO:0000256" key="2">
    <source>
        <dbReference type="ARBA" id="ARBA00022737"/>
    </source>
</evidence>
<feature type="signal peptide" evidence="4">
    <location>
        <begin position="1"/>
        <end position="18"/>
    </location>
</feature>
<dbReference type="InterPro" id="IPR015943">
    <property type="entry name" value="WD40/YVTN_repeat-like_dom_sf"/>
</dbReference>
<evidence type="ECO:0000256" key="4">
    <source>
        <dbReference type="SAM" id="SignalP"/>
    </source>
</evidence>